<evidence type="ECO:0000256" key="1">
    <source>
        <dbReference type="SAM" id="Phobius"/>
    </source>
</evidence>
<dbReference type="OrthoDB" id="2100592at2759"/>
<organism evidence="2 3">
    <name type="scientific">Achlya hypogyna</name>
    <name type="common">Oomycete</name>
    <name type="synonym">Protoachlya hypogyna</name>
    <dbReference type="NCBI Taxonomy" id="1202772"/>
    <lineage>
        <taxon>Eukaryota</taxon>
        <taxon>Sar</taxon>
        <taxon>Stramenopiles</taxon>
        <taxon>Oomycota</taxon>
        <taxon>Saprolegniomycetes</taxon>
        <taxon>Saprolegniales</taxon>
        <taxon>Achlyaceae</taxon>
        <taxon>Achlya</taxon>
    </lineage>
</organism>
<reference evidence="2 3" key="1">
    <citation type="journal article" date="2014" name="Genome Biol. Evol.">
        <title>The secreted proteins of Achlya hypogyna and Thraustotheca clavata identify the ancestral oomycete secretome and reveal gene acquisitions by horizontal gene transfer.</title>
        <authorList>
            <person name="Misner I."/>
            <person name="Blouin N."/>
            <person name="Leonard G."/>
            <person name="Richards T.A."/>
            <person name="Lane C.E."/>
        </authorList>
    </citation>
    <scope>NUCLEOTIDE SEQUENCE [LARGE SCALE GENOMIC DNA]</scope>
    <source>
        <strain evidence="2 3">ATCC 48635</strain>
    </source>
</reference>
<protein>
    <recommendedName>
        <fullName evidence="4">Glycosyl transferase family 1 domain-containing protein</fullName>
    </recommendedName>
</protein>
<comment type="caution">
    <text evidence="2">The sequence shown here is derived from an EMBL/GenBank/DDBJ whole genome shotgun (WGS) entry which is preliminary data.</text>
</comment>
<dbReference type="EMBL" id="JNBR01000127">
    <property type="protein sequence ID" value="OQR96849.1"/>
    <property type="molecule type" value="Genomic_DNA"/>
</dbReference>
<dbReference type="AlphaFoldDB" id="A0A1V9ZFS5"/>
<keyword evidence="1" id="KW-1133">Transmembrane helix</keyword>
<dbReference type="Pfam" id="PF13692">
    <property type="entry name" value="Glyco_trans_1_4"/>
    <property type="match status" value="1"/>
</dbReference>
<name>A0A1V9ZFS5_ACHHY</name>
<keyword evidence="1" id="KW-0472">Membrane</keyword>
<accession>A0A1V9ZFS5</accession>
<dbReference type="Proteomes" id="UP000243579">
    <property type="component" value="Unassembled WGS sequence"/>
</dbReference>
<dbReference type="Gene3D" id="3.40.50.2000">
    <property type="entry name" value="Glycogen Phosphorylase B"/>
    <property type="match status" value="1"/>
</dbReference>
<proteinExistence type="predicted"/>
<keyword evidence="3" id="KW-1185">Reference proteome</keyword>
<evidence type="ECO:0000313" key="3">
    <source>
        <dbReference type="Proteomes" id="UP000243579"/>
    </source>
</evidence>
<sequence length="474" mass="52915">MPSPKASKRKSAPWPRVVCAGLIVAAIVVYIELMRRFPRLRPLTRSTGPIRIPVADPRLKVSAATDLWGDMIHLNHLNDACVNGGDTVIPWSYNSSDTSYLWSRDMPTQHLIHLLAQCPELDVFLPHDIRNHGYCQDSMAYIKYLRTRALPLWVFDLTFDYQGRRNMSYFDLCPDTALLFLDEHSHGLPDRAIFPDDKKTVLLPNINSIALSEAAYEQFDIVLCKTRDAYDRLSQWYRDMGNPRNTTILFVEHTSSDPAAMARAHANTRPAFPFIRPREILGVRFLHVGESPEAARSVVRCWLAQPELPALDIYPLHPDVRAAVDQELRGAAPSNVHMHAPMDTPHLGRLLLEASAVLQPSRSEGFGHLINQARAAGAVVVTTDGAPMNELVDGDSGVLVPGTPAWADRHQLLSVYGSLEWGVTAGAVCASVEHVVGLSPDQRRALGAAGRKRYENQLRAFRANMRRIRALLRV</sequence>
<dbReference type="SUPFAM" id="SSF53756">
    <property type="entry name" value="UDP-Glycosyltransferase/glycogen phosphorylase"/>
    <property type="match status" value="1"/>
</dbReference>
<feature type="transmembrane region" description="Helical" evidence="1">
    <location>
        <begin position="12"/>
        <end position="31"/>
    </location>
</feature>
<evidence type="ECO:0000313" key="2">
    <source>
        <dbReference type="EMBL" id="OQR96849.1"/>
    </source>
</evidence>
<evidence type="ECO:0008006" key="4">
    <source>
        <dbReference type="Google" id="ProtNLM"/>
    </source>
</evidence>
<keyword evidence="1" id="KW-0812">Transmembrane</keyword>
<gene>
    <name evidence="2" type="ORF">ACHHYP_13196</name>
</gene>